<dbReference type="NCBIfam" id="NF045515">
    <property type="entry name" value="Glp_gephyrin"/>
    <property type="match status" value="1"/>
</dbReference>
<dbReference type="UniPathway" id="UPA00344"/>
<keyword evidence="9 11" id="KW-0501">Molybdenum cofactor biosynthesis</keyword>
<comment type="pathway">
    <text evidence="3 11">Cofactor biosynthesis; molybdopterin biosynthesis.</text>
</comment>
<dbReference type="FunFam" id="2.170.190.11:FF:000001">
    <property type="entry name" value="Molybdopterin molybdenumtransferase"/>
    <property type="match status" value="1"/>
</dbReference>
<dbReference type="Gene3D" id="2.40.340.10">
    <property type="entry name" value="MoeA, C-terminal, domain IV"/>
    <property type="match status" value="1"/>
</dbReference>
<reference evidence="13 14" key="1">
    <citation type="submission" date="2018-12" db="EMBL/GenBank/DDBJ databases">
        <authorList>
            <person name="Grouzdev D.S."/>
            <person name="Krutkina M.S."/>
        </authorList>
    </citation>
    <scope>NUCLEOTIDE SEQUENCE [LARGE SCALE GENOMIC DNA]</scope>
    <source>
        <strain evidence="13 14">RmlP026</strain>
    </source>
</reference>
<feature type="domain" description="MoaB/Mog" evidence="12">
    <location>
        <begin position="186"/>
        <end position="325"/>
    </location>
</feature>
<dbReference type="Pfam" id="PF03453">
    <property type="entry name" value="MoeA_N"/>
    <property type="match status" value="1"/>
</dbReference>
<evidence type="ECO:0000256" key="9">
    <source>
        <dbReference type="ARBA" id="ARBA00023150"/>
    </source>
</evidence>
<dbReference type="GO" id="GO:0061599">
    <property type="term" value="F:molybdopterin molybdotransferase activity"/>
    <property type="evidence" value="ECO:0007669"/>
    <property type="project" value="UniProtKB-UniRule"/>
</dbReference>
<dbReference type="Pfam" id="PF03454">
    <property type="entry name" value="MoeA_C"/>
    <property type="match status" value="1"/>
</dbReference>
<proteinExistence type="inferred from homology"/>
<evidence type="ECO:0000256" key="8">
    <source>
        <dbReference type="ARBA" id="ARBA00022842"/>
    </source>
</evidence>
<organism evidence="13 14">
    <name type="scientific">Lichenibacterium minor</name>
    <dbReference type="NCBI Taxonomy" id="2316528"/>
    <lineage>
        <taxon>Bacteria</taxon>
        <taxon>Pseudomonadati</taxon>
        <taxon>Pseudomonadota</taxon>
        <taxon>Alphaproteobacteria</taxon>
        <taxon>Hyphomicrobiales</taxon>
        <taxon>Lichenihabitantaceae</taxon>
        <taxon>Lichenibacterium</taxon>
    </lineage>
</organism>
<evidence type="ECO:0000313" key="13">
    <source>
        <dbReference type="EMBL" id="RYC31732.1"/>
    </source>
</evidence>
<dbReference type="Gene3D" id="3.90.105.10">
    <property type="entry name" value="Molybdopterin biosynthesis moea protein, domain 2"/>
    <property type="match status" value="1"/>
</dbReference>
<dbReference type="GO" id="GO:0005829">
    <property type="term" value="C:cytosol"/>
    <property type="evidence" value="ECO:0007669"/>
    <property type="project" value="TreeGrafter"/>
</dbReference>
<dbReference type="InterPro" id="IPR038987">
    <property type="entry name" value="MoeA-like"/>
</dbReference>
<gene>
    <name evidence="13" type="ORF">D3273_12705</name>
</gene>
<dbReference type="GO" id="GO:0006777">
    <property type="term" value="P:Mo-molybdopterin cofactor biosynthetic process"/>
    <property type="evidence" value="ECO:0007669"/>
    <property type="project" value="UniProtKB-UniRule"/>
</dbReference>
<evidence type="ECO:0000256" key="10">
    <source>
        <dbReference type="ARBA" id="ARBA00047317"/>
    </source>
</evidence>
<evidence type="ECO:0000313" key="14">
    <source>
        <dbReference type="Proteomes" id="UP000290759"/>
    </source>
</evidence>
<evidence type="ECO:0000256" key="4">
    <source>
        <dbReference type="ARBA" id="ARBA00010763"/>
    </source>
</evidence>
<evidence type="ECO:0000256" key="6">
    <source>
        <dbReference type="ARBA" id="ARBA00022679"/>
    </source>
</evidence>
<evidence type="ECO:0000256" key="1">
    <source>
        <dbReference type="ARBA" id="ARBA00001946"/>
    </source>
</evidence>
<dbReference type="SUPFAM" id="SSF53218">
    <property type="entry name" value="Molybdenum cofactor biosynthesis proteins"/>
    <property type="match status" value="1"/>
</dbReference>
<dbReference type="PANTHER" id="PTHR10192:SF5">
    <property type="entry name" value="GEPHYRIN"/>
    <property type="match status" value="1"/>
</dbReference>
<evidence type="ECO:0000256" key="11">
    <source>
        <dbReference type="RuleBase" id="RU365090"/>
    </source>
</evidence>
<dbReference type="OrthoDB" id="9804758at2"/>
<dbReference type="FunFam" id="3.40.980.10:FF:000004">
    <property type="entry name" value="Molybdopterin molybdenumtransferase"/>
    <property type="match status" value="1"/>
</dbReference>
<dbReference type="InterPro" id="IPR005110">
    <property type="entry name" value="MoeA_linker/N"/>
</dbReference>
<dbReference type="GO" id="GO:0046872">
    <property type="term" value="F:metal ion binding"/>
    <property type="evidence" value="ECO:0007669"/>
    <property type="project" value="UniProtKB-UniRule"/>
</dbReference>
<keyword evidence="6 11" id="KW-0808">Transferase</keyword>
<evidence type="ECO:0000256" key="2">
    <source>
        <dbReference type="ARBA" id="ARBA00002901"/>
    </source>
</evidence>
<dbReference type="InterPro" id="IPR001453">
    <property type="entry name" value="MoaB/Mog_dom"/>
</dbReference>
<sequence length="416" mass="42381">MTSPSLTAVAEAVASILGSAAAPRDVDTVPLRRAAGRTLARDLAALRTQPPCDVSAMDGYALRAADLAAVPVTLDVLGESAAGRAFPGRVGPGQAARIFTGAPVPPGADTVVIQENTEGGTVGGETGRVRVLQGEAEGRHIRRSGQDFRDGEVLLKAGLRLGAADVALAAAMNHADLPVFRRPRVAVLATGDELVQPGGSPGPGQIVASNSFAVMALAEAAGADVIDLGIAGDTMASLAAAFATARRDGADLLVTLGGASVGDHDLVQRALIAEGMDLGFWRIAMRPGKPLMHGHLGGIQVLGLPGNPVSAIVCGMLFVVPLIRQLAGDRHAGDDRSEAAVLAEPMAANDGRQDYVRSRRLPSPDGVPRVVPGKRQDSSLLKALSDADCLVIRPPHAPAAPAGTPCRIISLAALGA</sequence>
<dbReference type="Gene3D" id="3.40.980.10">
    <property type="entry name" value="MoaB/Mog-like domain"/>
    <property type="match status" value="1"/>
</dbReference>
<dbReference type="InterPro" id="IPR036688">
    <property type="entry name" value="MoeA_C_domain_IV_sf"/>
</dbReference>
<evidence type="ECO:0000256" key="3">
    <source>
        <dbReference type="ARBA" id="ARBA00005046"/>
    </source>
</evidence>
<protein>
    <recommendedName>
        <fullName evidence="11">Molybdopterin molybdenumtransferase</fullName>
        <ecNumber evidence="11">2.10.1.1</ecNumber>
    </recommendedName>
</protein>
<dbReference type="InterPro" id="IPR036425">
    <property type="entry name" value="MoaB/Mog-like_dom_sf"/>
</dbReference>
<dbReference type="CDD" id="cd00887">
    <property type="entry name" value="MoeA"/>
    <property type="match status" value="1"/>
</dbReference>
<dbReference type="EMBL" id="QYBB01000012">
    <property type="protein sequence ID" value="RYC31732.1"/>
    <property type="molecule type" value="Genomic_DNA"/>
</dbReference>
<dbReference type="Proteomes" id="UP000290759">
    <property type="component" value="Unassembled WGS sequence"/>
</dbReference>
<comment type="similarity">
    <text evidence="4 11">Belongs to the MoeA family.</text>
</comment>
<comment type="function">
    <text evidence="2 11">Catalyzes the insertion of molybdate into adenylated molybdopterin with the concomitant release of AMP.</text>
</comment>
<evidence type="ECO:0000256" key="7">
    <source>
        <dbReference type="ARBA" id="ARBA00022723"/>
    </source>
</evidence>
<dbReference type="SUPFAM" id="SSF63882">
    <property type="entry name" value="MoeA N-terminal region -like"/>
    <property type="match status" value="1"/>
</dbReference>
<comment type="catalytic activity">
    <reaction evidence="10">
        <text>adenylyl-molybdopterin + molybdate = Mo-molybdopterin + AMP + H(+)</text>
        <dbReference type="Rhea" id="RHEA:35047"/>
        <dbReference type="ChEBI" id="CHEBI:15378"/>
        <dbReference type="ChEBI" id="CHEBI:36264"/>
        <dbReference type="ChEBI" id="CHEBI:62727"/>
        <dbReference type="ChEBI" id="CHEBI:71302"/>
        <dbReference type="ChEBI" id="CHEBI:456215"/>
        <dbReference type="EC" id="2.10.1.1"/>
    </reaction>
</comment>
<keyword evidence="7 11" id="KW-0479">Metal-binding</keyword>
<keyword evidence="14" id="KW-1185">Reference proteome</keyword>
<keyword evidence="8 11" id="KW-0460">Magnesium</keyword>
<dbReference type="PANTHER" id="PTHR10192">
    <property type="entry name" value="MOLYBDOPTERIN BIOSYNTHESIS PROTEIN"/>
    <property type="match status" value="1"/>
</dbReference>
<dbReference type="RefSeq" id="WP_129227080.1">
    <property type="nucleotide sequence ID" value="NZ_QYBB01000012.1"/>
</dbReference>
<evidence type="ECO:0000259" key="12">
    <source>
        <dbReference type="SMART" id="SM00852"/>
    </source>
</evidence>
<dbReference type="InterPro" id="IPR036135">
    <property type="entry name" value="MoeA_linker/N_sf"/>
</dbReference>
<accession>A0A4Q2U5N6</accession>
<name>A0A4Q2U5N6_9HYPH</name>
<comment type="caution">
    <text evidence="13">The sequence shown here is derived from an EMBL/GenBank/DDBJ whole genome shotgun (WGS) entry which is preliminary data.</text>
</comment>
<dbReference type="Gene3D" id="2.170.190.11">
    <property type="entry name" value="Molybdopterin biosynthesis moea protein, domain 3"/>
    <property type="match status" value="1"/>
</dbReference>
<dbReference type="SMART" id="SM00852">
    <property type="entry name" value="MoCF_biosynth"/>
    <property type="match status" value="1"/>
</dbReference>
<dbReference type="Pfam" id="PF00994">
    <property type="entry name" value="MoCF_biosynth"/>
    <property type="match status" value="1"/>
</dbReference>
<dbReference type="SUPFAM" id="SSF63867">
    <property type="entry name" value="MoeA C-terminal domain-like"/>
    <property type="match status" value="1"/>
</dbReference>
<dbReference type="EC" id="2.10.1.1" evidence="11"/>
<evidence type="ECO:0000256" key="5">
    <source>
        <dbReference type="ARBA" id="ARBA00022505"/>
    </source>
</evidence>
<comment type="cofactor">
    <cofactor evidence="1 11">
        <name>Mg(2+)</name>
        <dbReference type="ChEBI" id="CHEBI:18420"/>
    </cofactor>
</comment>
<reference evidence="13 14" key="2">
    <citation type="submission" date="2019-02" db="EMBL/GenBank/DDBJ databases">
        <title>'Lichenibacterium ramalinii' gen. nov. sp. nov., 'Lichenibacterium minor' gen. nov. sp. nov.</title>
        <authorList>
            <person name="Pankratov T."/>
        </authorList>
    </citation>
    <scope>NUCLEOTIDE SEQUENCE [LARGE SCALE GENOMIC DNA]</scope>
    <source>
        <strain evidence="13 14">RmlP026</strain>
    </source>
</reference>
<dbReference type="InterPro" id="IPR005111">
    <property type="entry name" value="MoeA_C_domain_IV"/>
</dbReference>
<keyword evidence="5 11" id="KW-0500">Molybdenum</keyword>
<dbReference type="AlphaFoldDB" id="A0A4Q2U5N6"/>